<feature type="chain" id="PRO_5037333071" evidence="6">
    <location>
        <begin position="20"/>
        <end position="264"/>
    </location>
</feature>
<name>A0A917A2Y9_9HYPH</name>
<evidence type="ECO:0000256" key="1">
    <source>
        <dbReference type="ARBA" id="ARBA00004442"/>
    </source>
</evidence>
<dbReference type="SUPFAM" id="SSF56925">
    <property type="entry name" value="OMPA-like"/>
    <property type="match status" value="1"/>
</dbReference>
<dbReference type="Pfam" id="PF13505">
    <property type="entry name" value="OMP_b-brl"/>
    <property type="match status" value="1"/>
</dbReference>
<dbReference type="InterPro" id="IPR027385">
    <property type="entry name" value="Beta-barrel_OMP"/>
</dbReference>
<evidence type="ECO:0000259" key="7">
    <source>
        <dbReference type="Pfam" id="PF13505"/>
    </source>
</evidence>
<reference evidence="8" key="2">
    <citation type="submission" date="2020-09" db="EMBL/GenBank/DDBJ databases">
        <authorList>
            <person name="Sun Q."/>
            <person name="Zhou Y."/>
        </authorList>
    </citation>
    <scope>NUCLEOTIDE SEQUENCE</scope>
    <source>
        <strain evidence="8">CGMCC 1.15367</strain>
    </source>
</reference>
<feature type="domain" description="Outer membrane protein beta-barrel" evidence="7">
    <location>
        <begin position="5"/>
        <end position="263"/>
    </location>
</feature>
<accession>A0A917A2Y9</accession>
<organism evidence="8 9">
    <name type="scientific">Aureimonas endophytica</name>
    <dbReference type="NCBI Taxonomy" id="2027858"/>
    <lineage>
        <taxon>Bacteria</taxon>
        <taxon>Pseudomonadati</taxon>
        <taxon>Pseudomonadota</taxon>
        <taxon>Alphaproteobacteria</taxon>
        <taxon>Hyphomicrobiales</taxon>
        <taxon>Aurantimonadaceae</taxon>
        <taxon>Aureimonas</taxon>
    </lineage>
</organism>
<proteinExistence type="inferred from homology"/>
<keyword evidence="4" id="KW-0998">Cell outer membrane</keyword>
<dbReference type="RefSeq" id="WP_188913351.1">
    <property type="nucleotide sequence ID" value="NZ_BMIQ01000013.1"/>
</dbReference>
<evidence type="ECO:0000313" key="9">
    <source>
        <dbReference type="Proteomes" id="UP000644699"/>
    </source>
</evidence>
<evidence type="ECO:0000256" key="6">
    <source>
        <dbReference type="SAM" id="SignalP"/>
    </source>
</evidence>
<dbReference type="AlphaFoldDB" id="A0A917A2Y9"/>
<keyword evidence="2 6" id="KW-0732">Signal</keyword>
<evidence type="ECO:0000256" key="3">
    <source>
        <dbReference type="ARBA" id="ARBA00023136"/>
    </source>
</evidence>
<dbReference type="InterPro" id="IPR051692">
    <property type="entry name" value="OMP-like"/>
</dbReference>
<gene>
    <name evidence="8" type="ORF">GCM10011390_49490</name>
</gene>
<keyword evidence="3" id="KW-0472">Membrane</keyword>
<comment type="caution">
    <text evidence="8">The sequence shown here is derived from an EMBL/GenBank/DDBJ whole genome shotgun (WGS) entry which is preliminary data.</text>
</comment>
<protein>
    <submittedName>
        <fullName evidence="8">Outer membrane protein</fullName>
    </submittedName>
</protein>
<comment type="subcellular location">
    <subcellularLocation>
        <location evidence="1">Cell outer membrane</location>
    </subcellularLocation>
</comment>
<feature type="signal peptide" evidence="6">
    <location>
        <begin position="1"/>
        <end position="19"/>
    </location>
</feature>
<dbReference type="PANTHER" id="PTHR34001:SF3">
    <property type="entry name" value="BLL7405 PROTEIN"/>
    <property type="match status" value="1"/>
</dbReference>
<keyword evidence="9" id="KW-1185">Reference proteome</keyword>
<dbReference type="InterPro" id="IPR011250">
    <property type="entry name" value="OMP/PagP_B-barrel"/>
</dbReference>
<comment type="similarity">
    <text evidence="5">Belongs to the Omp25/RopB family.</text>
</comment>
<evidence type="ECO:0000313" key="8">
    <source>
        <dbReference type="EMBL" id="GGE24161.1"/>
    </source>
</evidence>
<evidence type="ECO:0000256" key="5">
    <source>
        <dbReference type="ARBA" id="ARBA00038306"/>
    </source>
</evidence>
<sequence length="264" mass="27455">MKRFALLLAATALATPAFAADVITEEPPAPAPVELAPAYNWTGLYIGGQAGVAIGGSNGAIGGFGDYPYDVLTYSKDSSTGFTGGGHIGYDYQINNFIIGGVADFNYVDVNKGNGATFENLAGTGNSLTNDVDINYFGTVRGKVGYAMDRVAVYATGGLAYGGVDNDVSTSGFTSPGGTVYSASVERDEDKVGYTVGGGVDFLATQNISFGLEYLYTDLGKAKTETTFNAVGASAFGDPASFTTETKTDLDFHTIMAKASYRFN</sequence>
<dbReference type="Gene3D" id="2.40.160.20">
    <property type="match status" value="1"/>
</dbReference>
<reference evidence="8" key="1">
    <citation type="journal article" date="2014" name="Int. J. Syst. Evol. Microbiol.">
        <title>Complete genome sequence of Corynebacterium casei LMG S-19264T (=DSM 44701T), isolated from a smear-ripened cheese.</title>
        <authorList>
            <consortium name="US DOE Joint Genome Institute (JGI-PGF)"/>
            <person name="Walter F."/>
            <person name="Albersmeier A."/>
            <person name="Kalinowski J."/>
            <person name="Ruckert C."/>
        </authorList>
    </citation>
    <scope>NUCLEOTIDE SEQUENCE</scope>
    <source>
        <strain evidence="8">CGMCC 1.15367</strain>
    </source>
</reference>
<dbReference type="PANTHER" id="PTHR34001">
    <property type="entry name" value="BLL7405 PROTEIN"/>
    <property type="match status" value="1"/>
</dbReference>
<evidence type="ECO:0000256" key="4">
    <source>
        <dbReference type="ARBA" id="ARBA00023237"/>
    </source>
</evidence>
<dbReference type="Proteomes" id="UP000644699">
    <property type="component" value="Unassembled WGS sequence"/>
</dbReference>
<dbReference type="GO" id="GO:0009279">
    <property type="term" value="C:cell outer membrane"/>
    <property type="evidence" value="ECO:0007669"/>
    <property type="project" value="UniProtKB-SubCell"/>
</dbReference>
<dbReference type="EMBL" id="BMIQ01000013">
    <property type="protein sequence ID" value="GGE24161.1"/>
    <property type="molecule type" value="Genomic_DNA"/>
</dbReference>
<evidence type="ECO:0000256" key="2">
    <source>
        <dbReference type="ARBA" id="ARBA00022729"/>
    </source>
</evidence>